<keyword evidence="3" id="KW-1185">Reference proteome</keyword>
<feature type="transmembrane region" description="Helical" evidence="1">
    <location>
        <begin position="12"/>
        <end position="31"/>
    </location>
</feature>
<dbReference type="Proteomes" id="UP000053707">
    <property type="component" value="Unassembled WGS sequence"/>
</dbReference>
<evidence type="ECO:0000313" key="2">
    <source>
        <dbReference type="EMBL" id="KUI17050.1"/>
    </source>
</evidence>
<protein>
    <submittedName>
        <fullName evidence="2">Uncharacterized protein</fullName>
    </submittedName>
</protein>
<comment type="caution">
    <text evidence="2">The sequence shown here is derived from an EMBL/GenBank/DDBJ whole genome shotgun (WGS) entry which is preliminary data.</text>
</comment>
<dbReference type="RefSeq" id="WP_064395847.1">
    <property type="nucleotide sequence ID" value="NZ_LQIR01000014.1"/>
</dbReference>
<accession>A0A101A8J4</accession>
<evidence type="ECO:0000256" key="1">
    <source>
        <dbReference type="SAM" id="Phobius"/>
    </source>
</evidence>
<reference evidence="2 3" key="1">
    <citation type="submission" date="2016-01" db="EMBL/GenBank/DDBJ databases">
        <authorList>
            <consortium name="TB Trials Study Group"/>
            <person name="Sutton G."/>
            <person name="Brinkac L."/>
            <person name="Sanka R."/>
            <person name="Adams M."/>
            <person name="Lau E.L."/>
            <person name="Macaden R."/>
            <person name="Grewal H.M.S."/>
        </authorList>
    </citation>
    <scope>NUCLEOTIDE SEQUENCE [LARGE SCALE GENOMIC DNA]</scope>
    <source>
        <strain evidence="2 3">IS-1744</strain>
    </source>
</reference>
<keyword evidence="1" id="KW-0472">Membrane</keyword>
<keyword evidence="1" id="KW-1133">Transmembrane helix</keyword>
<keyword evidence="1" id="KW-0812">Transmembrane</keyword>
<evidence type="ECO:0000313" key="3">
    <source>
        <dbReference type="Proteomes" id="UP000053707"/>
    </source>
</evidence>
<organism evidence="2 3">
    <name type="scientific">Mycobacterium lehmannii</name>
    <dbReference type="NCBI Taxonomy" id="2048550"/>
    <lineage>
        <taxon>Bacteria</taxon>
        <taxon>Bacillati</taxon>
        <taxon>Actinomycetota</taxon>
        <taxon>Actinomycetes</taxon>
        <taxon>Mycobacteriales</taxon>
        <taxon>Mycobacteriaceae</taxon>
        <taxon>Mycobacterium</taxon>
    </lineage>
</organism>
<dbReference type="AlphaFoldDB" id="A0A101A8J4"/>
<gene>
    <name evidence="2" type="ORF">AU192_21050</name>
</gene>
<proteinExistence type="predicted"/>
<sequence>MLKALGRIPPTLVGYVCLLLSFAALGTFVYALAAQSAVAGIIGASLVVLMVIAVAGFRVGARKRAEFNDSGIEIPSENIWARPLRREQIDQYLSTYRGVRDNHEQLLDAATEVSVVPTREMERQAA</sequence>
<feature type="transmembrane region" description="Helical" evidence="1">
    <location>
        <begin position="37"/>
        <end position="57"/>
    </location>
</feature>
<name>A0A101A8J4_9MYCO</name>
<dbReference type="EMBL" id="LQIR01000014">
    <property type="protein sequence ID" value="KUI17050.1"/>
    <property type="molecule type" value="Genomic_DNA"/>
</dbReference>